<dbReference type="Gene3D" id="3.40.50.720">
    <property type="entry name" value="NAD(P)-binding Rossmann-like Domain"/>
    <property type="match status" value="1"/>
</dbReference>
<dbReference type="GO" id="GO:0016491">
    <property type="term" value="F:oxidoreductase activity"/>
    <property type="evidence" value="ECO:0007669"/>
    <property type="project" value="UniProtKB-KW"/>
</dbReference>
<evidence type="ECO:0000256" key="3">
    <source>
        <dbReference type="ARBA" id="ARBA00022723"/>
    </source>
</evidence>
<reference evidence="6" key="1">
    <citation type="submission" date="2020-12" db="EMBL/GenBank/DDBJ databases">
        <title>Bacterial taxonomy.</title>
        <authorList>
            <person name="Pan X."/>
        </authorList>
    </citation>
    <scope>NUCLEOTIDE SEQUENCE</scope>
    <source>
        <strain evidence="6">B2012</strain>
    </source>
</reference>
<comment type="caution">
    <text evidence="6">The sequence shown here is derived from an EMBL/GenBank/DDBJ whole genome shotgun (WGS) entry which is preliminary data.</text>
</comment>
<name>A0A934IPG2_9HYPH</name>
<dbReference type="EMBL" id="JAEKJA010000007">
    <property type="protein sequence ID" value="MBJ3776168.1"/>
    <property type="molecule type" value="Genomic_DNA"/>
</dbReference>
<dbReference type="GO" id="GO:0046872">
    <property type="term" value="F:metal ion binding"/>
    <property type="evidence" value="ECO:0007669"/>
    <property type="project" value="UniProtKB-KW"/>
</dbReference>
<organism evidence="6 7">
    <name type="scientific">Acuticoccus mangrovi</name>
    <dbReference type="NCBI Taxonomy" id="2796142"/>
    <lineage>
        <taxon>Bacteria</taxon>
        <taxon>Pseudomonadati</taxon>
        <taxon>Pseudomonadota</taxon>
        <taxon>Alphaproteobacteria</taxon>
        <taxon>Hyphomicrobiales</taxon>
        <taxon>Amorphaceae</taxon>
        <taxon>Acuticoccus</taxon>
    </lineage>
</organism>
<dbReference type="Gene3D" id="3.90.180.10">
    <property type="entry name" value="Medium-chain alcohol dehydrogenases, catalytic domain"/>
    <property type="match status" value="1"/>
</dbReference>
<accession>A0A934IPG2</accession>
<keyword evidence="4" id="KW-0862">Zinc</keyword>
<dbReference type="PANTHER" id="PTHR43350:SF19">
    <property type="entry name" value="D-GULOSIDE 3-DEHYDROGENASE"/>
    <property type="match status" value="1"/>
</dbReference>
<evidence type="ECO:0000313" key="7">
    <source>
        <dbReference type="Proteomes" id="UP000609531"/>
    </source>
</evidence>
<dbReference type="Proteomes" id="UP000609531">
    <property type="component" value="Unassembled WGS sequence"/>
</dbReference>
<evidence type="ECO:0000313" key="6">
    <source>
        <dbReference type="EMBL" id="MBJ3776168.1"/>
    </source>
</evidence>
<comment type="similarity">
    <text evidence="2">Belongs to the zinc-containing alcohol dehydrogenase family.</text>
</comment>
<sequence length="280" mass="29067">MLEGRVPASETERMRCPHQEGEFPFPVKYGYALVGRIAEGPAALIGRIGFALHPHQSAAVVAADAVSLVPEGVPPRRATLAANLETALNIVWDSGASLGDRVLVIGAGVVGLLVARLLSRIAGVEVTLADADPAKRAAAEAMGAAFAAPHSLPADVDVAINATGSDAGLDMAIAAAGLEARIVEASWHGEGTQRVTLGGAFHARRLTIQSSQVGRIPAARAARWTHRRRLATVMRLLEDDALDALISHEVPLAEAPARLPGLLKEPGALGILITYDAQGA</sequence>
<keyword evidence="7" id="KW-1185">Reference proteome</keyword>
<evidence type="ECO:0000256" key="2">
    <source>
        <dbReference type="ARBA" id="ARBA00008072"/>
    </source>
</evidence>
<dbReference type="AlphaFoldDB" id="A0A934IPG2"/>
<protein>
    <submittedName>
        <fullName evidence="6">Zinc-binding alcohol dehydrogenase</fullName>
    </submittedName>
</protein>
<dbReference type="InterPro" id="IPR036291">
    <property type="entry name" value="NAD(P)-bd_dom_sf"/>
</dbReference>
<comment type="cofactor">
    <cofactor evidence="1">
        <name>Zn(2+)</name>
        <dbReference type="ChEBI" id="CHEBI:29105"/>
    </cofactor>
</comment>
<proteinExistence type="inferred from homology"/>
<dbReference type="CDD" id="cd08255">
    <property type="entry name" value="2-desacetyl-2-hydroxyethyl_bacteriochlorophyllide_like"/>
    <property type="match status" value="1"/>
</dbReference>
<evidence type="ECO:0000256" key="1">
    <source>
        <dbReference type="ARBA" id="ARBA00001947"/>
    </source>
</evidence>
<keyword evidence="5" id="KW-0560">Oxidoreductase</keyword>
<gene>
    <name evidence="6" type="ORF">JCR33_10745</name>
</gene>
<evidence type="ECO:0000256" key="5">
    <source>
        <dbReference type="ARBA" id="ARBA00023002"/>
    </source>
</evidence>
<dbReference type="PANTHER" id="PTHR43350">
    <property type="entry name" value="NAD-DEPENDENT ALCOHOL DEHYDROGENASE"/>
    <property type="match status" value="1"/>
</dbReference>
<keyword evidence="3" id="KW-0479">Metal-binding</keyword>
<dbReference type="SUPFAM" id="SSF51735">
    <property type="entry name" value="NAD(P)-binding Rossmann-fold domains"/>
    <property type="match status" value="1"/>
</dbReference>
<evidence type="ECO:0000256" key="4">
    <source>
        <dbReference type="ARBA" id="ARBA00022833"/>
    </source>
</evidence>